<dbReference type="InterPro" id="IPR001173">
    <property type="entry name" value="Glyco_trans_2-like"/>
</dbReference>
<dbReference type="EMBL" id="PFSJ01000018">
    <property type="protein sequence ID" value="PJC23673.1"/>
    <property type="molecule type" value="Genomic_DNA"/>
</dbReference>
<name>A0A2M8ELQ5_UNCKA</name>
<evidence type="ECO:0000313" key="2">
    <source>
        <dbReference type="EMBL" id="PJC23673.1"/>
    </source>
</evidence>
<dbReference type="Gene3D" id="3.90.550.10">
    <property type="entry name" value="Spore Coat Polysaccharide Biosynthesis Protein SpsA, Chain A"/>
    <property type="match status" value="1"/>
</dbReference>
<proteinExistence type="predicted"/>
<keyword evidence="2" id="KW-0808">Transferase</keyword>
<dbReference type="Pfam" id="PF00535">
    <property type="entry name" value="Glycos_transf_2"/>
    <property type="match status" value="1"/>
</dbReference>
<protein>
    <submittedName>
        <fullName evidence="2">Glycosyl transferase</fullName>
    </submittedName>
</protein>
<organism evidence="2 3">
    <name type="scientific">candidate division WWE3 bacterium CG_4_9_14_0_2_um_filter_35_11</name>
    <dbReference type="NCBI Taxonomy" id="1975077"/>
    <lineage>
        <taxon>Bacteria</taxon>
        <taxon>Katanobacteria</taxon>
    </lineage>
</organism>
<accession>A0A2M8ELQ5</accession>
<dbReference type="Proteomes" id="UP000229756">
    <property type="component" value="Unassembled WGS sequence"/>
</dbReference>
<comment type="caution">
    <text evidence="2">The sequence shown here is derived from an EMBL/GenBank/DDBJ whole genome shotgun (WGS) entry which is preliminary data.</text>
</comment>
<dbReference type="PANTHER" id="PTHR10859:SF91">
    <property type="entry name" value="DOLICHYL-PHOSPHATE BETA-GLUCOSYLTRANSFERASE"/>
    <property type="match status" value="1"/>
</dbReference>
<evidence type="ECO:0000259" key="1">
    <source>
        <dbReference type="Pfam" id="PF00535"/>
    </source>
</evidence>
<evidence type="ECO:0000313" key="3">
    <source>
        <dbReference type="Proteomes" id="UP000229756"/>
    </source>
</evidence>
<dbReference type="PANTHER" id="PTHR10859">
    <property type="entry name" value="GLYCOSYL TRANSFERASE"/>
    <property type="match status" value="1"/>
</dbReference>
<dbReference type="GO" id="GO:0016740">
    <property type="term" value="F:transferase activity"/>
    <property type="evidence" value="ECO:0007669"/>
    <property type="project" value="UniProtKB-KW"/>
</dbReference>
<dbReference type="SUPFAM" id="SSF53448">
    <property type="entry name" value="Nucleotide-diphospho-sugar transferases"/>
    <property type="match status" value="1"/>
</dbReference>
<dbReference type="GO" id="GO:0006487">
    <property type="term" value="P:protein N-linked glycosylation"/>
    <property type="evidence" value="ECO:0007669"/>
    <property type="project" value="TreeGrafter"/>
</dbReference>
<sequence length="253" mass="28719">MKQTYISIVMPAYNEEQRISKCLLSINEFMKTQDYEYEVIVSDDGSTDKTIAIVEEFMHEWKSLKIIKNKHKGKAPAIISGVYASNSKFTLLTDVDLSVPINELPKLLNWVDEKGFDAAIASREGVGAKRINEPLSRHIMGRVFNLLVQSLVLPGVNDTQCGFKLFSSDVIKTVFKHTILYGVDDEEIKGAKVSAFDVELLYVAKLLGYKIKEVPVTWTYKDKSKVHNLKDSYYNAKDVVRVRLNSLKGLYKK</sequence>
<feature type="domain" description="Glycosyltransferase 2-like" evidence="1">
    <location>
        <begin position="7"/>
        <end position="175"/>
    </location>
</feature>
<dbReference type="AlphaFoldDB" id="A0A2M8ELQ5"/>
<dbReference type="InterPro" id="IPR029044">
    <property type="entry name" value="Nucleotide-diphossugar_trans"/>
</dbReference>
<gene>
    <name evidence="2" type="ORF">CO058_02265</name>
</gene>
<reference evidence="3" key="1">
    <citation type="submission" date="2017-09" db="EMBL/GenBank/DDBJ databases">
        <title>Depth-based differentiation of microbial function through sediment-hosted aquifers and enrichment of novel symbionts in the deep terrestrial subsurface.</title>
        <authorList>
            <person name="Probst A.J."/>
            <person name="Ladd B."/>
            <person name="Jarett J.K."/>
            <person name="Geller-Mcgrath D.E."/>
            <person name="Sieber C.M.K."/>
            <person name="Emerson J.B."/>
            <person name="Anantharaman K."/>
            <person name="Thomas B.C."/>
            <person name="Malmstrom R."/>
            <person name="Stieglmeier M."/>
            <person name="Klingl A."/>
            <person name="Woyke T."/>
            <person name="Ryan C.M."/>
            <person name="Banfield J.F."/>
        </authorList>
    </citation>
    <scope>NUCLEOTIDE SEQUENCE [LARGE SCALE GENOMIC DNA]</scope>
</reference>